<comment type="caution">
    <text evidence="2">The sequence shown here is derived from an EMBL/GenBank/DDBJ whole genome shotgun (WGS) entry which is preliminary data.</text>
</comment>
<protein>
    <submittedName>
        <fullName evidence="2">Uncharacterized protein</fullName>
    </submittedName>
</protein>
<sequence>MTLLMKRRSRLKRCNQQTNFKTRTSCVLIQKYTSWFYTPVLLLQWQYNLVVTVKTLNRVSALQPSSGWLDANLSWNVRLVCKTCGEVVCTTQGCESTGRFVVLKRRGNPLQTSGDTVIVRSIRVEGTFDMEFDEHESFDFPWSFRVETDHGTYVTVDGAKMDNNGSYKYSTNSDSSDSSNSENDELFGGNGEAHGHNVPYISEVFCELHQG</sequence>
<dbReference type="Proteomes" id="UP000187203">
    <property type="component" value="Unassembled WGS sequence"/>
</dbReference>
<keyword evidence="3" id="KW-1185">Reference proteome</keyword>
<evidence type="ECO:0000313" key="3">
    <source>
        <dbReference type="Proteomes" id="UP000187203"/>
    </source>
</evidence>
<evidence type="ECO:0000313" key="2">
    <source>
        <dbReference type="EMBL" id="OMO65381.1"/>
    </source>
</evidence>
<feature type="region of interest" description="Disordered" evidence="1">
    <location>
        <begin position="167"/>
        <end position="194"/>
    </location>
</feature>
<dbReference type="AlphaFoldDB" id="A0A1R3H4X2"/>
<reference evidence="3" key="1">
    <citation type="submission" date="2013-09" db="EMBL/GenBank/DDBJ databases">
        <title>Corchorus olitorius genome sequencing.</title>
        <authorList>
            <person name="Alam M."/>
            <person name="Haque M.S."/>
            <person name="Islam M.S."/>
            <person name="Emdad E.M."/>
            <person name="Islam M.M."/>
            <person name="Ahmed B."/>
            <person name="Halim A."/>
            <person name="Hossen Q.M.M."/>
            <person name="Hossain M.Z."/>
            <person name="Ahmed R."/>
            <person name="Khan M.M."/>
            <person name="Islam R."/>
            <person name="Rashid M.M."/>
            <person name="Khan S.A."/>
            <person name="Rahman M.S."/>
            <person name="Alam M."/>
            <person name="Yahiya A.S."/>
            <person name="Khan M.S."/>
            <person name="Azam M.S."/>
            <person name="Haque T."/>
            <person name="Lashkar M.Z.H."/>
            <person name="Akhand A.I."/>
            <person name="Morshed G."/>
            <person name="Roy S."/>
            <person name="Uddin K.S."/>
            <person name="Rabeya T."/>
            <person name="Hossain A.S."/>
            <person name="Chowdhury A."/>
            <person name="Snigdha A.R."/>
            <person name="Mortoza M.S."/>
            <person name="Matin S.A."/>
            <person name="Hoque S.M.E."/>
            <person name="Islam M.K."/>
            <person name="Roy D.K."/>
            <person name="Haider R."/>
            <person name="Moosa M.M."/>
            <person name="Elias S.M."/>
            <person name="Hasan A.M."/>
            <person name="Jahan S."/>
            <person name="Shafiuddin M."/>
            <person name="Mahmood N."/>
            <person name="Shommy N.S."/>
        </authorList>
    </citation>
    <scope>NUCLEOTIDE SEQUENCE [LARGE SCALE GENOMIC DNA]</scope>
    <source>
        <strain evidence="3">cv. O-4</strain>
    </source>
</reference>
<dbReference type="EMBL" id="AWUE01020835">
    <property type="protein sequence ID" value="OMO65381.1"/>
    <property type="molecule type" value="Genomic_DNA"/>
</dbReference>
<proteinExistence type="predicted"/>
<feature type="compositionally biased region" description="Low complexity" evidence="1">
    <location>
        <begin position="172"/>
        <end position="181"/>
    </location>
</feature>
<gene>
    <name evidence="2" type="ORF">COLO4_31285</name>
</gene>
<organism evidence="2 3">
    <name type="scientific">Corchorus olitorius</name>
    <dbReference type="NCBI Taxonomy" id="93759"/>
    <lineage>
        <taxon>Eukaryota</taxon>
        <taxon>Viridiplantae</taxon>
        <taxon>Streptophyta</taxon>
        <taxon>Embryophyta</taxon>
        <taxon>Tracheophyta</taxon>
        <taxon>Spermatophyta</taxon>
        <taxon>Magnoliopsida</taxon>
        <taxon>eudicotyledons</taxon>
        <taxon>Gunneridae</taxon>
        <taxon>Pentapetalae</taxon>
        <taxon>rosids</taxon>
        <taxon>malvids</taxon>
        <taxon>Malvales</taxon>
        <taxon>Malvaceae</taxon>
        <taxon>Grewioideae</taxon>
        <taxon>Apeibeae</taxon>
        <taxon>Corchorus</taxon>
    </lineage>
</organism>
<evidence type="ECO:0000256" key="1">
    <source>
        <dbReference type="SAM" id="MobiDB-lite"/>
    </source>
</evidence>
<accession>A0A1R3H4X2</accession>
<name>A0A1R3H4X2_9ROSI</name>